<dbReference type="OMA" id="CFRIEVI"/>
<dbReference type="HOGENOM" id="CLU_1295463_0_0_1"/>
<gene>
    <name evidence="2" type="ORF">CRE_30694</name>
</gene>
<keyword evidence="1" id="KW-0812">Transmembrane</keyword>
<proteinExistence type="predicted"/>
<protein>
    <submittedName>
        <fullName evidence="2">Uncharacterized protein</fullName>
    </submittedName>
</protein>
<dbReference type="Proteomes" id="UP000008281">
    <property type="component" value="Unassembled WGS sequence"/>
</dbReference>
<dbReference type="FunCoup" id="E3LTS3">
    <property type="interactions" value="478"/>
</dbReference>
<reference evidence="2" key="1">
    <citation type="submission" date="2007-07" db="EMBL/GenBank/DDBJ databases">
        <title>PCAP assembly of the Caenorhabditis remanei genome.</title>
        <authorList>
            <consortium name="The Caenorhabditis remanei Sequencing Consortium"/>
            <person name="Wilson R.K."/>
        </authorList>
    </citation>
    <scope>NUCLEOTIDE SEQUENCE [LARGE SCALE GENOMIC DNA]</scope>
    <source>
        <strain evidence="2">PB4641</strain>
    </source>
</reference>
<sequence>MTSLFFAPIIPSIITIMTFLYSLSFVFQRTETLETAFQSKTGSRTIWIISSIYSFWSHPFNSFNKLLLYFDTNHYLYPLILINLMDCFLIISSTVFIIIKLMDVYKHPKHLSNYELASLTHVTVVLFFQHMLFIFILLMIFFFQSSSLDNLKNVLVHKRGTWSLFCIFVPFSYPYSMLFSLLFSGPNKEMRRVRSVTFNARRMRRVCFRIEVI</sequence>
<dbReference type="EMBL" id="DS268415">
    <property type="protein sequence ID" value="EFP11008.1"/>
    <property type="molecule type" value="Genomic_DNA"/>
</dbReference>
<feature type="transmembrane region" description="Helical" evidence="1">
    <location>
        <begin position="75"/>
        <end position="99"/>
    </location>
</feature>
<dbReference type="AlphaFoldDB" id="E3LTS3"/>
<feature type="transmembrane region" description="Helical" evidence="1">
    <location>
        <begin position="6"/>
        <end position="26"/>
    </location>
</feature>
<evidence type="ECO:0000313" key="2">
    <source>
        <dbReference type="EMBL" id="EFP11008.1"/>
    </source>
</evidence>
<feature type="transmembrane region" description="Helical" evidence="1">
    <location>
        <begin position="162"/>
        <end position="184"/>
    </location>
</feature>
<dbReference type="InParanoid" id="E3LTS3"/>
<organism evidence="3">
    <name type="scientific">Caenorhabditis remanei</name>
    <name type="common">Caenorhabditis vulgaris</name>
    <dbReference type="NCBI Taxonomy" id="31234"/>
    <lineage>
        <taxon>Eukaryota</taxon>
        <taxon>Metazoa</taxon>
        <taxon>Ecdysozoa</taxon>
        <taxon>Nematoda</taxon>
        <taxon>Chromadorea</taxon>
        <taxon>Rhabditida</taxon>
        <taxon>Rhabditina</taxon>
        <taxon>Rhabditomorpha</taxon>
        <taxon>Rhabditoidea</taxon>
        <taxon>Rhabditidae</taxon>
        <taxon>Peloderinae</taxon>
        <taxon>Caenorhabditis</taxon>
    </lineage>
</organism>
<keyword evidence="3" id="KW-1185">Reference proteome</keyword>
<evidence type="ECO:0000256" key="1">
    <source>
        <dbReference type="SAM" id="Phobius"/>
    </source>
</evidence>
<dbReference type="eggNOG" id="ENOG502TINH">
    <property type="taxonomic scope" value="Eukaryota"/>
</dbReference>
<feature type="transmembrane region" description="Helical" evidence="1">
    <location>
        <begin position="119"/>
        <end position="142"/>
    </location>
</feature>
<keyword evidence="1" id="KW-0472">Membrane</keyword>
<dbReference type="OrthoDB" id="10479183at2759"/>
<accession>E3LTS3</accession>
<name>E3LTS3_CAERE</name>
<feature type="transmembrane region" description="Helical" evidence="1">
    <location>
        <begin position="46"/>
        <end position="63"/>
    </location>
</feature>
<evidence type="ECO:0000313" key="3">
    <source>
        <dbReference type="Proteomes" id="UP000008281"/>
    </source>
</evidence>
<keyword evidence="1" id="KW-1133">Transmembrane helix</keyword>